<evidence type="ECO:0000313" key="2">
    <source>
        <dbReference type="Proteomes" id="UP001152820"/>
    </source>
</evidence>
<proteinExistence type="predicted"/>
<comment type="caution">
    <text evidence="1">The sequence shown here is derived from an EMBL/GenBank/DDBJ whole genome shotgun (WGS) entry which is preliminary data.</text>
</comment>
<dbReference type="Proteomes" id="UP001152820">
    <property type="component" value="Unassembled WGS sequence"/>
</dbReference>
<dbReference type="EMBL" id="JAOWLO010000010">
    <property type="protein sequence ID" value="MDG5049749.1"/>
    <property type="molecule type" value="Genomic_DNA"/>
</dbReference>
<accession>A0AB35KG50</accession>
<gene>
    <name evidence="1" type="ORF">OGZ38_11405</name>
</gene>
<evidence type="ECO:0000313" key="1">
    <source>
        <dbReference type="EMBL" id="MDG5049749.1"/>
    </source>
</evidence>
<dbReference type="RefSeq" id="WP_278200152.1">
    <property type="nucleotide sequence ID" value="NZ_JAOWLO010000010.1"/>
</dbReference>
<protein>
    <submittedName>
        <fullName evidence="1">Uncharacterized protein</fullName>
    </submittedName>
</protein>
<reference evidence="1" key="2">
    <citation type="journal article" date="2023" name="Food Microbiol.">
        <title>Evaluation of the fermentation potential of lactic acid bacteria isolated from herbs, fruits and vegetables as starter cultures in nut-based milk alternatives.</title>
        <authorList>
            <person name="Huang W."/>
            <person name="Dong A."/>
            <person name="Pham H.T."/>
            <person name="Zhou C."/>
            <person name="Huo Z."/>
            <person name="Watjen A.P."/>
            <person name="Prakash S."/>
            <person name="Bang-Berthelsen C.H."/>
            <person name="Turner M.S."/>
        </authorList>
    </citation>
    <scope>NUCLEOTIDE SEQUENCE</scope>
    <source>
        <strain evidence="1">593</strain>
    </source>
</reference>
<reference evidence="1" key="1">
    <citation type="submission" date="2022-10" db="EMBL/GenBank/DDBJ databases">
        <authorList>
            <person name="Turner M.S."/>
            <person name="Huang W."/>
        </authorList>
    </citation>
    <scope>NUCLEOTIDE SEQUENCE</scope>
    <source>
        <strain evidence="1">593</strain>
    </source>
</reference>
<sequence>MVFITLIVTFCIVSQISEVKADLETSVEISGTLYSSNLKPVDHVNPDMNPKIIQSIKNETKISGVLGDLGDSNSNLISLCGVLLVLSGIGLLIDRLI</sequence>
<dbReference type="AlphaFoldDB" id="A0AB35KG50"/>
<organism evidence="1 2">
    <name type="scientific">Lactococcus lactis</name>
    <dbReference type="NCBI Taxonomy" id="1358"/>
    <lineage>
        <taxon>Bacteria</taxon>
        <taxon>Bacillati</taxon>
        <taxon>Bacillota</taxon>
        <taxon>Bacilli</taxon>
        <taxon>Lactobacillales</taxon>
        <taxon>Streptococcaceae</taxon>
        <taxon>Lactococcus</taxon>
    </lineage>
</organism>
<name>A0AB35KG50_9LACT</name>